<dbReference type="PANTHER" id="PTHR46566:SF5">
    <property type="entry name" value="1-PHOSPHOFRUCTOKINASE"/>
    <property type="match status" value="1"/>
</dbReference>
<dbReference type="SUPFAM" id="SSF53613">
    <property type="entry name" value="Ribokinase-like"/>
    <property type="match status" value="1"/>
</dbReference>
<name>A0A4R8VC27_9MICO</name>
<dbReference type="GO" id="GO:0008443">
    <property type="term" value="F:phosphofructokinase activity"/>
    <property type="evidence" value="ECO:0007669"/>
    <property type="project" value="TreeGrafter"/>
</dbReference>
<keyword evidence="4" id="KW-0418">Kinase</keyword>
<dbReference type="InterPro" id="IPR017583">
    <property type="entry name" value="Tagatose/fructose_Pkinase"/>
</dbReference>
<evidence type="ECO:0000256" key="1">
    <source>
        <dbReference type="ARBA" id="ARBA00010688"/>
    </source>
</evidence>
<reference evidence="7 8" key="1">
    <citation type="submission" date="2019-03" db="EMBL/GenBank/DDBJ databases">
        <title>Genomics of glacier-inhabiting Cryobacterium strains.</title>
        <authorList>
            <person name="Liu Q."/>
            <person name="Xin Y.-H."/>
        </authorList>
    </citation>
    <scope>NUCLEOTIDE SEQUENCE [LARGE SCALE GENOMIC DNA]</scope>
    <source>
        <strain evidence="7 8">CGMCC 1.10440</strain>
    </source>
</reference>
<dbReference type="EMBL" id="SOFI01000003">
    <property type="protein sequence ID" value="TFB79602.1"/>
    <property type="molecule type" value="Genomic_DNA"/>
</dbReference>
<dbReference type="Proteomes" id="UP000298488">
    <property type="component" value="Unassembled WGS sequence"/>
</dbReference>
<organism evidence="7 8">
    <name type="scientific">Terrimesophilobacter mesophilus</name>
    <dbReference type="NCBI Taxonomy" id="433647"/>
    <lineage>
        <taxon>Bacteria</taxon>
        <taxon>Bacillati</taxon>
        <taxon>Actinomycetota</taxon>
        <taxon>Actinomycetes</taxon>
        <taxon>Micrococcales</taxon>
        <taxon>Microbacteriaceae</taxon>
        <taxon>Terrimesophilobacter</taxon>
    </lineage>
</organism>
<keyword evidence="8" id="KW-1185">Reference proteome</keyword>
<dbReference type="AlphaFoldDB" id="A0A4R8VC27"/>
<dbReference type="Pfam" id="PF00294">
    <property type="entry name" value="PfkB"/>
    <property type="match status" value="1"/>
</dbReference>
<comment type="caution">
    <text evidence="7">The sequence shown here is derived from an EMBL/GenBank/DDBJ whole genome shotgun (WGS) entry which is preliminary data.</text>
</comment>
<dbReference type="GO" id="GO:0005524">
    <property type="term" value="F:ATP binding"/>
    <property type="evidence" value="ECO:0007669"/>
    <property type="project" value="UniProtKB-KW"/>
</dbReference>
<accession>A0A4R8VC27</accession>
<proteinExistence type="inferred from homology"/>
<evidence type="ECO:0000256" key="5">
    <source>
        <dbReference type="ARBA" id="ARBA00022840"/>
    </source>
</evidence>
<dbReference type="RefSeq" id="WP_104095474.1">
    <property type="nucleotide sequence ID" value="NZ_JACHBP010000001.1"/>
</dbReference>
<comment type="similarity">
    <text evidence="1">Belongs to the carbohydrate kinase PfkB family.</text>
</comment>
<dbReference type="InterPro" id="IPR029056">
    <property type="entry name" value="Ribokinase-like"/>
</dbReference>
<evidence type="ECO:0000256" key="2">
    <source>
        <dbReference type="ARBA" id="ARBA00022679"/>
    </source>
</evidence>
<dbReference type="OrthoDB" id="9801219at2"/>
<sequence>MLVFIAPSPSVDVTYVVDEYLPGGAHRPVSVHRRAGGKALNAARSAATMGADVRAVAVLGGYSGEFISAQLPREGVGLRAIRGGEETRSCISIASVAGGGLTEVYELATPVSAGEWGDVLAEVHALLLQQPGWVASSGSLPASLDPAVLAGLARASADGDVPFAVDTHGPALTEAVAVSPALVKVNRAEAIELLGTADGTAAIELATAIQTRSAGLVVVTDGTAGAVATDGDRRWRIPPPERTGAFPVGSGDAFFGGLLAALDAGSDFSEALKQASGCSIANALEPGAGSFDRDTALDIAAGIRLVDC</sequence>
<dbReference type="GO" id="GO:0005829">
    <property type="term" value="C:cytosol"/>
    <property type="evidence" value="ECO:0007669"/>
    <property type="project" value="TreeGrafter"/>
</dbReference>
<dbReference type="InterPro" id="IPR011611">
    <property type="entry name" value="PfkB_dom"/>
</dbReference>
<evidence type="ECO:0000259" key="6">
    <source>
        <dbReference type="Pfam" id="PF00294"/>
    </source>
</evidence>
<evidence type="ECO:0000313" key="8">
    <source>
        <dbReference type="Proteomes" id="UP000298488"/>
    </source>
</evidence>
<keyword evidence="2" id="KW-0808">Transferase</keyword>
<evidence type="ECO:0000256" key="3">
    <source>
        <dbReference type="ARBA" id="ARBA00022741"/>
    </source>
</evidence>
<evidence type="ECO:0000313" key="7">
    <source>
        <dbReference type="EMBL" id="TFB79602.1"/>
    </source>
</evidence>
<gene>
    <name evidence="7" type="ORF">E3N84_05810</name>
</gene>
<dbReference type="PIRSF" id="PIRSF000535">
    <property type="entry name" value="1PFK/6PFK/LacC"/>
    <property type="match status" value="1"/>
</dbReference>
<feature type="domain" description="Carbohydrate kinase PfkB" evidence="6">
    <location>
        <begin position="12"/>
        <end position="290"/>
    </location>
</feature>
<evidence type="ECO:0000256" key="4">
    <source>
        <dbReference type="ARBA" id="ARBA00022777"/>
    </source>
</evidence>
<protein>
    <recommendedName>
        <fullName evidence="6">Carbohydrate kinase PfkB domain-containing protein</fullName>
    </recommendedName>
</protein>
<dbReference type="PANTHER" id="PTHR46566">
    <property type="entry name" value="1-PHOSPHOFRUCTOKINASE-RELATED"/>
    <property type="match status" value="1"/>
</dbReference>
<keyword evidence="3" id="KW-0547">Nucleotide-binding</keyword>
<dbReference type="Gene3D" id="3.40.1190.20">
    <property type="match status" value="1"/>
</dbReference>
<keyword evidence="5" id="KW-0067">ATP-binding</keyword>